<comment type="caution">
    <text evidence="3">The sequence shown here is derived from an EMBL/GenBank/DDBJ whole genome shotgun (WGS) entry which is preliminary data.</text>
</comment>
<feature type="transmembrane region" description="Helical" evidence="1">
    <location>
        <begin position="463"/>
        <end position="488"/>
    </location>
</feature>
<evidence type="ECO:0000313" key="4">
    <source>
        <dbReference type="Proteomes" id="UP000244335"/>
    </source>
</evidence>
<dbReference type="PANTHER" id="PTHR35342:SF5">
    <property type="entry name" value="TRICARBOXYLIC TRANSPORT PROTEIN"/>
    <property type="match status" value="1"/>
</dbReference>
<sequence>MDSFYSLAQGFSTALEPHNLMWAFVGTFLGTAIGVLPGIGPALTIALLLPVTVNVDPTGAFIMFAGIFYGAMYGGSTTSILLNTPGESGSMMTALEGNKMARNGRGAAALATAAIGSFVAGTIATVGVTFLAPPIAELAFIFKPQDYFALMVLAFMSVSVVMGTSRLRGFIALFLGLALGLIGIDGQTGVSRLAFGLPDLLDGVDMTVVLVSLFAVGEALYVASRFAFAPPHLNPISGGLWMTREDWKRSWKPWLRGTALGFPIGALPAGGAEIPTFLSYTIERKLTRHPEDFGTGAIEGVAGPEAANNAAAAGVLVPLLTLGLPTSATAAILLAAFQNYGLQPGPLLFINSGDLVWGLIASLYVGNIMLLILNLPLVGLWVRLLLIPRPYLYAGILIFSLVGIWGVSNSWLDLVLMFTIGCLGYVMRVYDFPIAPVLIGLILGPMAETQFRRALAIGQGDPLTLVSTPLSAVLIAISFAILIVPYLLRKMNARTHETRTSSVDSVGEKNSDGAAS</sequence>
<feature type="transmembrane region" description="Helical" evidence="1">
    <location>
        <begin position="390"/>
        <end position="408"/>
    </location>
</feature>
<evidence type="ECO:0000313" key="3">
    <source>
        <dbReference type="EMBL" id="PVE49949.1"/>
    </source>
</evidence>
<feature type="domain" description="DUF112" evidence="2">
    <location>
        <begin position="20"/>
        <end position="438"/>
    </location>
</feature>
<proteinExistence type="predicted"/>
<accession>A0AA92H7C5</accession>
<dbReference type="Pfam" id="PF01970">
    <property type="entry name" value="TctA"/>
    <property type="match status" value="1"/>
</dbReference>
<protein>
    <submittedName>
        <fullName evidence="3">Tripartite tricarboxylate transporter TctA</fullName>
    </submittedName>
</protein>
<dbReference type="Proteomes" id="UP000244335">
    <property type="component" value="Unassembled WGS sequence"/>
</dbReference>
<dbReference type="RefSeq" id="WP_111850942.1">
    <property type="nucleotide sequence ID" value="NZ_QDFR01000015.1"/>
</dbReference>
<reference evidence="3 4" key="1">
    <citation type="submission" date="2018-04" db="EMBL/GenBank/DDBJ databases">
        <authorList>
            <person name="Hagen T."/>
        </authorList>
    </citation>
    <scope>NUCLEOTIDE SEQUENCE [LARGE SCALE GENOMIC DNA]</scope>
    <source>
        <strain evidence="3 4">TPD7009</strain>
    </source>
</reference>
<feature type="transmembrane region" description="Helical" evidence="1">
    <location>
        <begin position="108"/>
        <end position="135"/>
    </location>
</feature>
<feature type="transmembrane region" description="Helical" evidence="1">
    <location>
        <begin position="315"/>
        <end position="337"/>
    </location>
</feature>
<keyword evidence="1" id="KW-1133">Transmembrane helix</keyword>
<name>A0AA92H7C5_RHIRH</name>
<organism evidence="3 4">
    <name type="scientific">Rhizobium rhizogenes</name>
    <name type="common">Agrobacterium rhizogenes</name>
    <dbReference type="NCBI Taxonomy" id="359"/>
    <lineage>
        <taxon>Bacteria</taxon>
        <taxon>Pseudomonadati</taxon>
        <taxon>Pseudomonadota</taxon>
        <taxon>Alphaproteobacteria</taxon>
        <taxon>Hyphomicrobiales</taxon>
        <taxon>Rhizobiaceae</taxon>
        <taxon>Rhizobium/Agrobacterium group</taxon>
        <taxon>Rhizobium</taxon>
    </lineage>
</organism>
<feature type="transmembrane region" description="Helical" evidence="1">
    <location>
        <begin position="170"/>
        <end position="188"/>
    </location>
</feature>
<dbReference type="InterPro" id="IPR002823">
    <property type="entry name" value="DUF112_TM"/>
</dbReference>
<dbReference type="AlphaFoldDB" id="A0AA92H7C5"/>
<feature type="transmembrane region" description="Helical" evidence="1">
    <location>
        <begin position="208"/>
        <end position="228"/>
    </location>
</feature>
<gene>
    <name evidence="3" type="ORF">DC430_23435</name>
</gene>
<feature type="transmembrane region" description="Helical" evidence="1">
    <location>
        <begin position="357"/>
        <end position="378"/>
    </location>
</feature>
<evidence type="ECO:0000259" key="2">
    <source>
        <dbReference type="Pfam" id="PF01970"/>
    </source>
</evidence>
<dbReference type="EMBL" id="QDFR01000015">
    <property type="protein sequence ID" value="PVE49949.1"/>
    <property type="molecule type" value="Genomic_DNA"/>
</dbReference>
<dbReference type="PANTHER" id="PTHR35342">
    <property type="entry name" value="TRICARBOXYLIC TRANSPORT PROTEIN"/>
    <property type="match status" value="1"/>
</dbReference>
<keyword evidence="1" id="KW-0812">Transmembrane</keyword>
<feature type="transmembrane region" description="Helical" evidence="1">
    <location>
        <begin position="61"/>
        <end position="82"/>
    </location>
</feature>
<keyword evidence="1" id="KW-0472">Membrane</keyword>
<evidence type="ECO:0000256" key="1">
    <source>
        <dbReference type="SAM" id="Phobius"/>
    </source>
</evidence>
<dbReference type="GeneID" id="301040927"/>
<feature type="transmembrane region" description="Helical" evidence="1">
    <location>
        <begin position="20"/>
        <end position="49"/>
    </location>
</feature>
<feature type="transmembrane region" description="Helical" evidence="1">
    <location>
        <begin position="147"/>
        <end position="163"/>
    </location>
</feature>